<dbReference type="InterPro" id="IPR047187">
    <property type="entry name" value="SF1_C_Upf1"/>
</dbReference>
<dbReference type="GO" id="GO:0003723">
    <property type="term" value="F:RNA binding"/>
    <property type="evidence" value="ECO:0007669"/>
    <property type="project" value="InterPro"/>
</dbReference>
<dbReference type="EMBL" id="MPUH01000225">
    <property type="protein sequence ID" value="OMJ85788.1"/>
    <property type="molecule type" value="Genomic_DNA"/>
</dbReference>
<dbReference type="GO" id="GO:0005524">
    <property type="term" value="F:ATP binding"/>
    <property type="evidence" value="ECO:0007669"/>
    <property type="project" value="UniProtKB-KW"/>
</dbReference>
<dbReference type="SUPFAM" id="SSF52540">
    <property type="entry name" value="P-loop containing nucleoside triphosphate hydrolases"/>
    <property type="match status" value="2"/>
</dbReference>
<dbReference type="FunFam" id="3.40.50.300:FF:000097">
    <property type="entry name" value="Regulator of nonsense transcripts 1"/>
    <property type="match status" value="1"/>
</dbReference>
<evidence type="ECO:0000256" key="4">
    <source>
        <dbReference type="ARBA" id="ARBA00022723"/>
    </source>
</evidence>
<dbReference type="Proteomes" id="UP000187209">
    <property type="component" value="Unassembled WGS sequence"/>
</dbReference>
<dbReference type="Pfam" id="PF13087">
    <property type="entry name" value="AAA_12"/>
    <property type="match status" value="1"/>
</dbReference>
<evidence type="ECO:0000256" key="8">
    <source>
        <dbReference type="ARBA" id="ARBA00022806"/>
    </source>
</evidence>
<dbReference type="InterPro" id="IPR018999">
    <property type="entry name" value="UPF1_CH/ZBD"/>
</dbReference>
<accession>A0A1R2C9U6</accession>
<comment type="caution">
    <text evidence="11">Lacks conserved residue(s) required for the propagation of feature annotation.</text>
</comment>
<comment type="similarity">
    <text evidence="2">Belongs to the DNA2/NAM7 helicase family.</text>
</comment>
<dbReference type="InterPro" id="IPR041679">
    <property type="entry name" value="DNA2/NAM7-like_C"/>
</dbReference>
<keyword evidence="4" id="KW-0479">Metal-binding</keyword>
<dbReference type="OrthoDB" id="6513042at2759"/>
<dbReference type="GO" id="GO:0016787">
    <property type="term" value="F:hydrolase activity"/>
    <property type="evidence" value="ECO:0007669"/>
    <property type="project" value="UniProtKB-KW"/>
</dbReference>
<dbReference type="PANTHER" id="PTHR10887">
    <property type="entry name" value="DNA2/NAM7 HELICASE FAMILY"/>
    <property type="match status" value="1"/>
</dbReference>
<dbReference type="PANTHER" id="PTHR10887:SF364">
    <property type="entry name" value="REGULATOR OF NONSENSE TRANSCRIPTS 1"/>
    <property type="match status" value="1"/>
</dbReference>
<evidence type="ECO:0000256" key="2">
    <source>
        <dbReference type="ARBA" id="ARBA00007913"/>
    </source>
</evidence>
<evidence type="ECO:0000256" key="6">
    <source>
        <dbReference type="ARBA" id="ARBA00022771"/>
    </source>
</evidence>
<dbReference type="AlphaFoldDB" id="A0A1R2C9U6"/>
<evidence type="ECO:0000256" key="12">
    <source>
        <dbReference type="SAM" id="Coils"/>
    </source>
</evidence>
<evidence type="ECO:0000256" key="1">
    <source>
        <dbReference type="ARBA" id="ARBA00004496"/>
    </source>
</evidence>
<keyword evidence="5" id="KW-0547">Nucleotide-binding</keyword>
<dbReference type="GO" id="GO:0000184">
    <property type="term" value="P:nuclear-transcribed mRNA catabolic process, nonsense-mediated decay"/>
    <property type="evidence" value="ECO:0007669"/>
    <property type="project" value="InterPro"/>
</dbReference>
<dbReference type="CDD" id="cd18808">
    <property type="entry name" value="SF1_C_Upf1"/>
    <property type="match status" value="1"/>
</dbReference>
<dbReference type="PROSITE" id="PS51997">
    <property type="entry name" value="UPF1_CH_RICH"/>
    <property type="match status" value="1"/>
</dbReference>
<organism evidence="15 16">
    <name type="scientific">Stentor coeruleus</name>
    <dbReference type="NCBI Taxonomy" id="5963"/>
    <lineage>
        <taxon>Eukaryota</taxon>
        <taxon>Sar</taxon>
        <taxon>Alveolata</taxon>
        <taxon>Ciliophora</taxon>
        <taxon>Postciliodesmatophora</taxon>
        <taxon>Heterotrichea</taxon>
        <taxon>Heterotrichida</taxon>
        <taxon>Stentoridae</taxon>
        <taxon>Stentor</taxon>
    </lineage>
</organism>
<evidence type="ECO:0000313" key="15">
    <source>
        <dbReference type="EMBL" id="OMJ85788.1"/>
    </source>
</evidence>
<dbReference type="Pfam" id="PF09416">
    <property type="entry name" value="UPF1_Zn_bind"/>
    <property type="match status" value="1"/>
</dbReference>
<feature type="compositionally biased region" description="Low complexity" evidence="13">
    <location>
        <begin position="693"/>
        <end position="703"/>
    </location>
</feature>
<evidence type="ECO:0000256" key="9">
    <source>
        <dbReference type="ARBA" id="ARBA00022833"/>
    </source>
</evidence>
<feature type="domain" description="Upf1" evidence="14">
    <location>
        <begin position="42"/>
        <end position="195"/>
    </location>
</feature>
<sequence>MFDSSQTLQINRFRNQRDSPVHDDYQDQSYFPNYPENDDQYLPEDEQIACDYCGETSENTLFRCAEAECGRWFCNNSFIKETKASHLIFHLNTFNHKKVEVHEFSQLGPIVFECISCKTSNIFSLGYIPAFDAIYCRVPCLNDFEIEISAWMPLVVDKALALDDFYLNAGIRKNKRNKPISIKIANEIESAYLPSGYEEEDLELLESKPILQRYPNLKVYLKRFISLLIHNEAEDRKAMQGIINEIVFHFNSQRTGGFIYGFEAGCKFSFTDTIFISDITGAWDSHATLIEIREAKFFFELSVKAPLFVTKVSMRVEEKKVKKNRTRKELERFMSENVDIDEDIVKILLGQKKESFIPHSYNTSDFSIPGMKILNSTQNIAVRNALKYKFSIIEGPPGTGKTETIVTIVYNILNLRRKSYEELLQKKKMNRTMIDIFTEARGEADLSCNVVDYTNTICKKVDKLILPQKNKVNEGFNRKLQKEIKELNAQIKAQEDEISNLRFKLKMMNHVLDPQYSDYENNLLMMITQKTMEVAKLQSKAKQIELINKQFLNSVQKKEALFLETEANRPVKTSSLQPIDDFDTMLSNDPSGVSVLNYSYMPDSKILVCASSNTAVTHLAQKLSKIDPNLLHIYARSKEEEFKFDETSLRYKIHNILRDNKKYNFYKHLLDVVKKRKKIQNDKPNVKKRSHSVDSASNSSDSQESFDDIFDYSIDHQLAQEIKSIQNKDLNRNERENYLTRILEKMREVKAQVEKSIIKDAEIVCCTCASSSIYILNEYKFQHVLIDEATQNLEPETVQCFLKGASHVVLIGDTMQLGAVVKSNYAGDLGLSVSLMQRLLDNDVPRQQLKVQYRMHPDIAEFSNIMFYQGSIQNGVSYIDRHYHGFQFPEPVGDRPSFFYNIESSEEIDGSGCSFVNRSEAVAIKKILNYMYDCGIPPEHIGIITFYEGQRGYLRFYLENGENSLYMSKIEIWSVDASQGREKEFIILSCVRANQNSGVGFLKAYQRLNVAMTRAKYGLIICGDFQTLSSDELWEQLINFYAKKRLIFQGDFENMDELEIDFGDLEPYTVSRRLFYGDEMGEYLQNNNSGDDDDYYY</sequence>
<evidence type="ECO:0000256" key="11">
    <source>
        <dbReference type="PROSITE-ProRule" id="PRU01341"/>
    </source>
</evidence>
<evidence type="ECO:0000256" key="13">
    <source>
        <dbReference type="SAM" id="MobiDB-lite"/>
    </source>
</evidence>
<reference evidence="15 16" key="1">
    <citation type="submission" date="2016-11" db="EMBL/GenBank/DDBJ databases">
        <title>The macronuclear genome of Stentor coeruleus: a giant cell with tiny introns.</title>
        <authorList>
            <person name="Slabodnick M."/>
            <person name="Ruby J.G."/>
            <person name="Reiff S.B."/>
            <person name="Swart E.C."/>
            <person name="Gosai S."/>
            <person name="Prabakaran S."/>
            <person name="Witkowska E."/>
            <person name="Larue G.E."/>
            <person name="Fisher S."/>
            <person name="Freeman R.M."/>
            <person name="Gunawardena J."/>
            <person name="Chu W."/>
            <person name="Stover N.A."/>
            <person name="Gregory B.D."/>
            <person name="Nowacki M."/>
            <person name="Derisi J."/>
            <person name="Roy S.W."/>
            <person name="Marshall W.F."/>
            <person name="Sood P."/>
        </authorList>
    </citation>
    <scope>NUCLEOTIDE SEQUENCE [LARGE SCALE GENOMIC DNA]</scope>
    <source>
        <strain evidence="15">WM001</strain>
    </source>
</reference>
<comment type="caution">
    <text evidence="15">The sequence shown here is derived from an EMBL/GenBank/DDBJ whole genome shotgun (WGS) entry which is preliminary data.</text>
</comment>
<dbReference type="GO" id="GO:0008270">
    <property type="term" value="F:zinc ion binding"/>
    <property type="evidence" value="ECO:0007669"/>
    <property type="project" value="UniProtKB-KW"/>
</dbReference>
<name>A0A1R2C9U6_9CILI</name>
<keyword evidence="16" id="KW-1185">Reference proteome</keyword>
<dbReference type="CDD" id="cd21400">
    <property type="entry name" value="ZBD_UPF1-like"/>
    <property type="match status" value="1"/>
</dbReference>
<keyword evidence="3" id="KW-0963">Cytoplasm</keyword>
<evidence type="ECO:0000313" key="16">
    <source>
        <dbReference type="Proteomes" id="UP000187209"/>
    </source>
</evidence>
<feature type="region of interest" description="Disordered" evidence="13">
    <location>
        <begin position="680"/>
        <end position="704"/>
    </location>
</feature>
<evidence type="ECO:0000256" key="10">
    <source>
        <dbReference type="ARBA" id="ARBA00022840"/>
    </source>
</evidence>
<evidence type="ECO:0000259" key="14">
    <source>
        <dbReference type="PROSITE" id="PS51997"/>
    </source>
</evidence>
<keyword evidence="12" id="KW-0175">Coiled coil</keyword>
<protein>
    <recommendedName>
        <fullName evidence="14">Upf1 domain-containing protein</fullName>
    </recommendedName>
</protein>
<keyword evidence="7" id="KW-0378">Hydrolase</keyword>
<dbReference type="InterPro" id="IPR045055">
    <property type="entry name" value="DNA2/NAM7-like"/>
</dbReference>
<keyword evidence="6" id="KW-0863">Zinc-finger</keyword>
<gene>
    <name evidence="15" type="ORF">SteCoe_12777</name>
</gene>
<feature type="coiled-coil region" evidence="12">
    <location>
        <begin position="477"/>
        <end position="504"/>
    </location>
</feature>
<dbReference type="Pfam" id="PF13086">
    <property type="entry name" value="AAA_11"/>
    <property type="match status" value="1"/>
</dbReference>
<dbReference type="InterPro" id="IPR041677">
    <property type="entry name" value="DNA2/NAM7_AAA_11"/>
</dbReference>
<keyword evidence="9" id="KW-0862">Zinc</keyword>
<dbReference type="Gene3D" id="3.40.50.300">
    <property type="entry name" value="P-loop containing nucleotide triphosphate hydrolases"/>
    <property type="match status" value="3"/>
</dbReference>
<proteinExistence type="inferred from homology"/>
<evidence type="ECO:0000256" key="7">
    <source>
        <dbReference type="ARBA" id="ARBA00022801"/>
    </source>
</evidence>
<comment type="subcellular location">
    <subcellularLocation>
        <location evidence="1">Cytoplasm</location>
    </subcellularLocation>
</comment>
<evidence type="ECO:0000256" key="3">
    <source>
        <dbReference type="ARBA" id="ARBA00022490"/>
    </source>
</evidence>
<keyword evidence="10" id="KW-0067">ATP-binding</keyword>
<dbReference type="GO" id="GO:0003724">
    <property type="term" value="F:RNA helicase activity"/>
    <property type="evidence" value="ECO:0007669"/>
    <property type="project" value="InterPro"/>
</dbReference>
<dbReference type="InterPro" id="IPR027417">
    <property type="entry name" value="P-loop_NTPase"/>
</dbReference>
<evidence type="ECO:0000256" key="5">
    <source>
        <dbReference type="ARBA" id="ARBA00022741"/>
    </source>
</evidence>
<dbReference type="GO" id="GO:0005737">
    <property type="term" value="C:cytoplasm"/>
    <property type="evidence" value="ECO:0007669"/>
    <property type="project" value="UniProtKB-SubCell"/>
</dbReference>
<keyword evidence="8" id="KW-0347">Helicase</keyword>